<dbReference type="PANTHER" id="PTHR16189:SF0">
    <property type="entry name" value="TRANSMEMBRANE PROTEIN 104"/>
    <property type="match status" value="1"/>
</dbReference>
<protein>
    <submittedName>
        <fullName evidence="9">Transmembrane protein 104-like</fullName>
    </submittedName>
</protein>
<evidence type="ECO:0000256" key="1">
    <source>
        <dbReference type="ARBA" id="ARBA00004141"/>
    </source>
</evidence>
<dbReference type="GO" id="GO:0016020">
    <property type="term" value="C:membrane"/>
    <property type="evidence" value="ECO:0007669"/>
    <property type="project" value="UniProtKB-SubCell"/>
</dbReference>
<feature type="transmembrane region" description="Helical" evidence="7">
    <location>
        <begin position="374"/>
        <end position="392"/>
    </location>
</feature>
<feature type="domain" description="Amino acid transporter transmembrane" evidence="8">
    <location>
        <begin position="230"/>
        <end position="555"/>
    </location>
</feature>
<dbReference type="EMBL" id="IACT01005056">
    <property type="protein sequence ID" value="LAC24227.1"/>
    <property type="molecule type" value="mRNA"/>
</dbReference>
<sequence>MPPPVTTPAGEQYSSWMGLIYVFNLIVGTGALTLPAAFASAGWLLSSIGLIMLASFSYITAGWVVEAMACANAIKHWRRVKQLKKRGLVTDELVNRTLENAAESDSNNHSFRSSIVSQSGSAGSIGSKIASVHSGGGSCGSVTADKHQASTSSGGVGISTAASAAVTGGIGVVGGSTSAGGNQGCLNNISSSNYSDALSSEDHEDQEETLLIQEVVIERTMGEYYAIQERVEMGEMAKLFFGKVWVKLFFVVLCLYLYGDLAIYEAAVAKSLRDIVCTYVPKNCSQILREHDPCFPHSDYSRLDIYRICVCSFVGLMGPFVFINLTKTKYMQILTTITRWIALVVMIAWAVVVLANGTAHGSPPVAQWKKLPDLFGVCVYSFMCHHSLPSLITPISNKSSIFKLLAADYLLILMFYLLLAFTGIFAFSHLEDLYTLNFMPDPCRQGQPLTFIYCVQIYLMLFPVFTLSTNFPIIAITLRNNLKGLMLRETRRYSFFTTRLLFPLLAIIPPTIIGLVTSNVEFLVGITGAYAGSIIQYVVPATLVYNARRMTLQRIGMGVRNPFISPVKANWCLYLIGSWAVVCWVFVSVYLLQPDTAET</sequence>
<proteinExistence type="evidence at transcript level"/>
<name>A0A2P2I805_9CRUS</name>
<evidence type="ECO:0000313" key="9">
    <source>
        <dbReference type="EMBL" id="LAB70132.1"/>
    </source>
</evidence>
<evidence type="ECO:0000256" key="7">
    <source>
        <dbReference type="SAM" id="Phobius"/>
    </source>
</evidence>
<reference evidence="9" key="2">
    <citation type="journal article" date="2018" name="Biosci. Biotechnol. Biochem.">
        <title>Polysaccharide hydrolase of the hadal zone amphipods Hirondellea gigas.</title>
        <authorList>
            <person name="Kobayashi H."/>
            <person name="Nagahama T."/>
            <person name="Arai W."/>
            <person name="Sasagawa Y."/>
            <person name="Umeda M."/>
            <person name="Hayashi T."/>
            <person name="Nikaido I."/>
            <person name="Watanabe H."/>
            <person name="Oguri K."/>
            <person name="Kitazato H."/>
            <person name="Fujioka K."/>
            <person name="Kido Y."/>
            <person name="Takami H."/>
        </authorList>
    </citation>
    <scope>NUCLEOTIDE SEQUENCE</scope>
    <source>
        <tissue evidence="9">Whole body</tissue>
    </source>
</reference>
<evidence type="ECO:0000256" key="2">
    <source>
        <dbReference type="ARBA" id="ARBA00022692"/>
    </source>
</evidence>
<evidence type="ECO:0000259" key="8">
    <source>
        <dbReference type="Pfam" id="PF01490"/>
    </source>
</evidence>
<dbReference type="Pfam" id="PF01490">
    <property type="entry name" value="Aa_trans"/>
    <property type="match status" value="2"/>
</dbReference>
<keyword evidence="4 7" id="KW-0472">Membrane</keyword>
<dbReference type="AlphaFoldDB" id="A0A2P2I805"/>
<evidence type="ECO:0000313" key="10">
    <source>
        <dbReference type="EMBL" id="LAC24227.1"/>
    </source>
</evidence>
<reference evidence="10" key="1">
    <citation type="submission" date="2017-11" db="EMBL/GenBank/DDBJ databases">
        <title>The sensing device of the deep-sea amphipod.</title>
        <authorList>
            <person name="Kobayashi H."/>
            <person name="Nagahama T."/>
            <person name="Arai W."/>
            <person name="Sasagawa Y."/>
            <person name="Umeda M."/>
            <person name="Hayashi T."/>
            <person name="Nikaido I."/>
            <person name="Watanabe H."/>
            <person name="Oguri K."/>
            <person name="Kitazato H."/>
            <person name="Fujioka K."/>
            <person name="Kido Y."/>
            <person name="Takami H."/>
        </authorList>
    </citation>
    <scope>NUCLEOTIDE SEQUENCE</scope>
    <source>
        <tissue evidence="10">Whole body</tissue>
    </source>
</reference>
<evidence type="ECO:0000256" key="4">
    <source>
        <dbReference type="ARBA" id="ARBA00023136"/>
    </source>
</evidence>
<feature type="transmembrane region" description="Helical" evidence="7">
    <location>
        <begin position="450"/>
        <end position="475"/>
    </location>
</feature>
<feature type="transmembrane region" description="Helical" evidence="7">
    <location>
        <begin position="50"/>
        <end position="74"/>
    </location>
</feature>
<feature type="transmembrane region" description="Helical" evidence="7">
    <location>
        <begin position="522"/>
        <end position="545"/>
    </location>
</feature>
<evidence type="ECO:0000256" key="6">
    <source>
        <dbReference type="ARBA" id="ARBA00038166"/>
    </source>
</evidence>
<evidence type="ECO:0000256" key="5">
    <source>
        <dbReference type="ARBA" id="ARBA00023180"/>
    </source>
</evidence>
<comment type="subcellular location">
    <subcellularLocation>
        <location evidence="1">Membrane</location>
        <topology evidence="1">Multi-pass membrane protein</topology>
    </subcellularLocation>
</comment>
<feature type="transmembrane region" description="Helical" evidence="7">
    <location>
        <begin position="21"/>
        <end position="44"/>
    </location>
</feature>
<keyword evidence="5" id="KW-0325">Glycoprotein</keyword>
<comment type="similarity">
    <text evidence="6">Belongs to the TMEM104 family.</text>
</comment>
<feature type="domain" description="Amino acid transporter transmembrane" evidence="8">
    <location>
        <begin position="13"/>
        <end position="65"/>
    </location>
</feature>
<feature type="transmembrane region" description="Helical" evidence="7">
    <location>
        <begin position="337"/>
        <end position="354"/>
    </location>
</feature>
<accession>A0A2P2I805</accession>
<organism evidence="9">
    <name type="scientific">Hirondellea gigas</name>
    <dbReference type="NCBI Taxonomy" id="1518452"/>
    <lineage>
        <taxon>Eukaryota</taxon>
        <taxon>Metazoa</taxon>
        <taxon>Ecdysozoa</taxon>
        <taxon>Arthropoda</taxon>
        <taxon>Crustacea</taxon>
        <taxon>Multicrustacea</taxon>
        <taxon>Malacostraca</taxon>
        <taxon>Eumalacostraca</taxon>
        <taxon>Peracarida</taxon>
        <taxon>Amphipoda</taxon>
        <taxon>Amphilochidea</taxon>
        <taxon>Lysianassida</taxon>
        <taxon>Lysianassidira</taxon>
        <taxon>Lysianassoidea</taxon>
        <taxon>Lysianassidae</taxon>
        <taxon>Hirondellea</taxon>
    </lineage>
</organism>
<dbReference type="InterPro" id="IPR013057">
    <property type="entry name" value="AA_transpt_TM"/>
</dbReference>
<dbReference type="PANTHER" id="PTHR16189">
    <property type="entry name" value="TRANSMEMBRANE PROTEIN 104-RELATED"/>
    <property type="match status" value="1"/>
</dbReference>
<keyword evidence="3 7" id="KW-1133">Transmembrane helix</keyword>
<feature type="transmembrane region" description="Helical" evidence="7">
    <location>
        <begin position="240"/>
        <end position="258"/>
    </location>
</feature>
<dbReference type="EMBL" id="IACF01004543">
    <property type="protein sequence ID" value="LAB70132.1"/>
    <property type="molecule type" value="mRNA"/>
</dbReference>
<feature type="transmembrane region" description="Helical" evidence="7">
    <location>
        <begin position="404"/>
        <end position="430"/>
    </location>
</feature>
<keyword evidence="2 7" id="KW-0812">Transmembrane</keyword>
<feature type="transmembrane region" description="Helical" evidence="7">
    <location>
        <begin position="496"/>
        <end position="516"/>
    </location>
</feature>
<feature type="transmembrane region" description="Helical" evidence="7">
    <location>
        <begin position="571"/>
        <end position="592"/>
    </location>
</feature>
<feature type="transmembrane region" description="Helical" evidence="7">
    <location>
        <begin position="305"/>
        <end position="325"/>
    </location>
</feature>
<evidence type="ECO:0000256" key="3">
    <source>
        <dbReference type="ARBA" id="ARBA00022989"/>
    </source>
</evidence>